<proteinExistence type="predicted"/>
<organism evidence="2">
    <name type="scientific">mine drainage metagenome</name>
    <dbReference type="NCBI Taxonomy" id="410659"/>
    <lineage>
        <taxon>unclassified sequences</taxon>
        <taxon>metagenomes</taxon>
        <taxon>ecological metagenomes</taxon>
    </lineage>
</organism>
<reference evidence="2" key="1">
    <citation type="submission" date="2013-08" db="EMBL/GenBank/DDBJ databases">
        <authorList>
            <person name="Mendez C."/>
            <person name="Richter M."/>
            <person name="Ferrer M."/>
            <person name="Sanchez J."/>
        </authorList>
    </citation>
    <scope>NUCLEOTIDE SEQUENCE</scope>
</reference>
<reference evidence="2" key="2">
    <citation type="journal article" date="2014" name="ISME J.">
        <title>Microbial stratification in low pH oxic and suboxic macroscopic growths along an acid mine drainage.</title>
        <authorList>
            <person name="Mendez-Garcia C."/>
            <person name="Mesa V."/>
            <person name="Sprenger R.R."/>
            <person name="Richter M."/>
            <person name="Diez M.S."/>
            <person name="Solano J."/>
            <person name="Bargiela R."/>
            <person name="Golyshina O.V."/>
            <person name="Manteca A."/>
            <person name="Ramos J.L."/>
            <person name="Gallego J.R."/>
            <person name="Llorente I."/>
            <person name="Martins Dos Santos V.A."/>
            <person name="Jensen O.N."/>
            <person name="Pelaez A.I."/>
            <person name="Sanchez J."/>
            <person name="Ferrer M."/>
        </authorList>
    </citation>
    <scope>NUCLEOTIDE SEQUENCE</scope>
</reference>
<name>T0YTW0_9ZZZZ</name>
<sequence length="192" mass="21730">LALGEDLKTLWQRPDSSMELKKRIVRTLLLEIVVNQRGEKISMTLHWQGGDHTAVEFLKPTAGKHRFAAPDNVVQLIRELARVQPDQAVVAILNRLGQRTGRGHTWTEGRLRVFRHDHEIAPYVEGERLARGELTLEETAKMLKTSTETVRRLIRGKVLTAHQACKGAPWIIKQTDVDKLSSNARKGCPHTL</sequence>
<dbReference type="InterPro" id="IPR041657">
    <property type="entry name" value="HTH_17"/>
</dbReference>
<evidence type="ECO:0000259" key="1">
    <source>
        <dbReference type="Pfam" id="PF12728"/>
    </source>
</evidence>
<dbReference type="EMBL" id="AUZZ01008977">
    <property type="protein sequence ID" value="EQD35307.1"/>
    <property type="molecule type" value="Genomic_DNA"/>
</dbReference>
<feature type="domain" description="Helix-turn-helix" evidence="1">
    <location>
        <begin position="134"/>
        <end position="179"/>
    </location>
</feature>
<gene>
    <name evidence="2" type="ORF">B2A_12449</name>
</gene>
<comment type="caution">
    <text evidence="2">The sequence shown here is derived from an EMBL/GenBank/DDBJ whole genome shotgun (WGS) entry which is preliminary data.</text>
</comment>
<feature type="non-terminal residue" evidence="2">
    <location>
        <position position="192"/>
    </location>
</feature>
<feature type="non-terminal residue" evidence="2">
    <location>
        <position position="1"/>
    </location>
</feature>
<dbReference type="Pfam" id="PF12728">
    <property type="entry name" value="HTH_17"/>
    <property type="match status" value="1"/>
</dbReference>
<accession>T0YTW0</accession>
<protein>
    <submittedName>
        <fullName evidence="2">Recombinase</fullName>
    </submittedName>
</protein>
<evidence type="ECO:0000313" key="2">
    <source>
        <dbReference type="EMBL" id="EQD35307.1"/>
    </source>
</evidence>
<dbReference type="AlphaFoldDB" id="T0YTW0"/>